<dbReference type="InterPro" id="IPR001314">
    <property type="entry name" value="Peptidase_S1A"/>
</dbReference>
<dbReference type="InterPro" id="IPR018114">
    <property type="entry name" value="TRYPSIN_HIS"/>
</dbReference>
<evidence type="ECO:0000256" key="3">
    <source>
        <dbReference type="ARBA" id="ARBA00022801"/>
    </source>
</evidence>
<evidence type="ECO:0000256" key="4">
    <source>
        <dbReference type="ARBA" id="ARBA00022825"/>
    </source>
</evidence>
<dbReference type="InterPro" id="IPR001254">
    <property type="entry name" value="Trypsin_dom"/>
</dbReference>
<dbReference type="InterPro" id="IPR009003">
    <property type="entry name" value="Peptidase_S1_PA"/>
</dbReference>
<keyword evidence="1" id="KW-0645">Protease</keyword>
<protein>
    <recommendedName>
        <fullName evidence="7">Peptidase S1 domain-containing protein</fullName>
    </recommendedName>
</protein>
<keyword evidence="2 6" id="KW-0732">Signal</keyword>
<evidence type="ECO:0000313" key="8">
    <source>
        <dbReference type="EMBL" id="TRZ04270.1"/>
    </source>
</evidence>
<dbReference type="STRING" id="623744.A0A553RQ18"/>
<gene>
    <name evidence="8" type="ORF">DNTS_015281</name>
</gene>
<organism evidence="8 9">
    <name type="scientific">Danionella cerebrum</name>
    <dbReference type="NCBI Taxonomy" id="2873325"/>
    <lineage>
        <taxon>Eukaryota</taxon>
        <taxon>Metazoa</taxon>
        <taxon>Chordata</taxon>
        <taxon>Craniata</taxon>
        <taxon>Vertebrata</taxon>
        <taxon>Euteleostomi</taxon>
        <taxon>Actinopterygii</taxon>
        <taxon>Neopterygii</taxon>
        <taxon>Teleostei</taxon>
        <taxon>Ostariophysi</taxon>
        <taxon>Cypriniformes</taxon>
        <taxon>Danionidae</taxon>
        <taxon>Danioninae</taxon>
        <taxon>Danionella</taxon>
    </lineage>
</organism>
<dbReference type="SUPFAM" id="SSF50494">
    <property type="entry name" value="Trypsin-like serine proteases"/>
    <property type="match status" value="1"/>
</dbReference>
<dbReference type="PANTHER" id="PTHR24252">
    <property type="entry name" value="ACROSIN-RELATED"/>
    <property type="match status" value="1"/>
</dbReference>
<dbReference type="FunFam" id="2.40.10.10:FF:000024">
    <property type="entry name" value="Serine protease 53"/>
    <property type="match status" value="1"/>
</dbReference>
<feature type="chain" id="PRO_5021985064" description="Peptidase S1 domain-containing protein" evidence="6">
    <location>
        <begin position="21"/>
        <end position="263"/>
    </location>
</feature>
<dbReference type="AlphaFoldDB" id="A0A553RQ18"/>
<evidence type="ECO:0000256" key="2">
    <source>
        <dbReference type="ARBA" id="ARBA00022729"/>
    </source>
</evidence>
<dbReference type="GO" id="GO:0006508">
    <property type="term" value="P:proteolysis"/>
    <property type="evidence" value="ECO:0007669"/>
    <property type="project" value="UniProtKB-KW"/>
</dbReference>
<dbReference type="PROSITE" id="PS00134">
    <property type="entry name" value="TRYPSIN_HIS"/>
    <property type="match status" value="1"/>
</dbReference>
<dbReference type="CDD" id="cd00190">
    <property type="entry name" value="Tryp_SPc"/>
    <property type="match status" value="1"/>
</dbReference>
<dbReference type="SMART" id="SM00020">
    <property type="entry name" value="Tryp_SPc"/>
    <property type="match status" value="1"/>
</dbReference>
<dbReference type="PROSITE" id="PS50240">
    <property type="entry name" value="TRYPSIN_DOM"/>
    <property type="match status" value="1"/>
</dbReference>
<evidence type="ECO:0000256" key="5">
    <source>
        <dbReference type="ARBA" id="ARBA00023157"/>
    </source>
</evidence>
<dbReference type="EMBL" id="SRMA01000840">
    <property type="protein sequence ID" value="TRZ04270.1"/>
    <property type="molecule type" value="Genomic_DNA"/>
</dbReference>
<dbReference type="Pfam" id="PF00089">
    <property type="entry name" value="Trypsin"/>
    <property type="match status" value="1"/>
</dbReference>
<feature type="domain" description="Peptidase S1" evidence="7">
    <location>
        <begin position="35"/>
        <end position="263"/>
    </location>
</feature>
<dbReference type="GO" id="GO:0004252">
    <property type="term" value="F:serine-type endopeptidase activity"/>
    <property type="evidence" value="ECO:0007669"/>
    <property type="project" value="InterPro"/>
</dbReference>
<feature type="signal peptide" evidence="6">
    <location>
        <begin position="1"/>
        <end position="20"/>
    </location>
</feature>
<dbReference type="Proteomes" id="UP000316079">
    <property type="component" value="Unassembled WGS sequence"/>
</dbReference>
<evidence type="ECO:0000313" key="9">
    <source>
        <dbReference type="Proteomes" id="UP000316079"/>
    </source>
</evidence>
<comment type="caution">
    <text evidence="8">The sequence shown here is derived from an EMBL/GenBank/DDBJ whole genome shotgun (WGS) entry which is preliminary data.</text>
</comment>
<name>A0A553RQ18_9TELE</name>
<accession>A0A553RQ18</accession>
<evidence type="ECO:0000256" key="6">
    <source>
        <dbReference type="SAM" id="SignalP"/>
    </source>
</evidence>
<dbReference type="PRINTS" id="PR00722">
    <property type="entry name" value="CHYMOTRYPSIN"/>
</dbReference>
<dbReference type="InterPro" id="IPR043504">
    <property type="entry name" value="Peptidase_S1_PA_chymotrypsin"/>
</dbReference>
<dbReference type="Gene3D" id="2.40.10.10">
    <property type="entry name" value="Trypsin-like serine proteases"/>
    <property type="match status" value="1"/>
</dbReference>
<proteinExistence type="predicted"/>
<reference evidence="8 9" key="1">
    <citation type="journal article" date="2019" name="Sci. Data">
        <title>Hybrid genome assembly and annotation of Danionella translucida.</title>
        <authorList>
            <person name="Kadobianskyi M."/>
            <person name="Schulze L."/>
            <person name="Schuelke M."/>
            <person name="Judkewitz B."/>
        </authorList>
    </citation>
    <scope>NUCLEOTIDE SEQUENCE [LARGE SCALE GENOMIC DNA]</scope>
    <source>
        <strain evidence="8 9">Bolton</strain>
    </source>
</reference>
<evidence type="ECO:0000259" key="7">
    <source>
        <dbReference type="PROSITE" id="PS50240"/>
    </source>
</evidence>
<keyword evidence="3" id="KW-0378">Hydrolase</keyword>
<dbReference type="PANTHER" id="PTHR24252:SF7">
    <property type="entry name" value="HYALIN"/>
    <property type="match status" value="1"/>
</dbReference>
<evidence type="ECO:0000256" key="1">
    <source>
        <dbReference type="ARBA" id="ARBA00022670"/>
    </source>
</evidence>
<dbReference type="OrthoDB" id="6755574at2759"/>
<sequence>MWKQTVVTLLLLICINRSLSDNSEICGRRGIIPRIMGGKDATHGNWPWMALIKDKNGGICGGTLINKQWVLTAAHCGDNNSKLSVYLGAWQKDTLSERERRTKQKIDVNTVYHHPDYPKNDLDNDIALLKLSSAIEEFTEFIRPVCLADKDSKFDVGTVCWVAGWGQTEYEIPLFNDDPLQEAQIEVFSNAYCEAYWAHAKNMICTGSAKGIKLPMMGDSGGPLMNDQCSFWVQFGVINNGFNAANNGANSYHPAFSPYLENP</sequence>
<keyword evidence="4" id="KW-0720">Serine protease</keyword>
<keyword evidence="5" id="KW-1015">Disulfide bond</keyword>
<keyword evidence="9" id="KW-1185">Reference proteome</keyword>